<evidence type="ECO:0000259" key="10">
    <source>
        <dbReference type="PROSITE" id="PS50263"/>
    </source>
</evidence>
<keyword evidence="7 9" id="KW-0472">Membrane</keyword>
<dbReference type="GO" id="GO:0042158">
    <property type="term" value="P:lipoprotein biosynthetic process"/>
    <property type="evidence" value="ECO:0007669"/>
    <property type="project" value="UniProtKB-UniRule"/>
</dbReference>
<evidence type="ECO:0000256" key="1">
    <source>
        <dbReference type="ARBA" id="ARBA00004651"/>
    </source>
</evidence>
<dbReference type="PANTHER" id="PTHR38686">
    <property type="entry name" value="APOLIPOPROTEIN N-ACYLTRANSFERASE"/>
    <property type="match status" value="1"/>
</dbReference>
<evidence type="ECO:0000313" key="11">
    <source>
        <dbReference type="EMBL" id="MBA5638941.1"/>
    </source>
</evidence>
<dbReference type="InterPro" id="IPR045378">
    <property type="entry name" value="LNT_N"/>
</dbReference>
<dbReference type="InterPro" id="IPR004563">
    <property type="entry name" value="Apolipo_AcylTrfase"/>
</dbReference>
<feature type="transmembrane region" description="Helical" evidence="9">
    <location>
        <begin position="66"/>
        <end position="86"/>
    </location>
</feature>
<name>A0A7W2EUS5_9BURK</name>
<keyword evidence="4 9" id="KW-0808">Transferase</keyword>
<proteinExistence type="inferred from homology"/>
<comment type="subcellular location">
    <subcellularLocation>
        <location evidence="1 9">Cell membrane</location>
        <topology evidence="1 9">Multi-pass membrane protein</topology>
    </subcellularLocation>
</comment>
<keyword evidence="11" id="KW-0449">Lipoprotein</keyword>
<evidence type="ECO:0000256" key="7">
    <source>
        <dbReference type="ARBA" id="ARBA00023136"/>
    </source>
</evidence>
<dbReference type="Pfam" id="PF00795">
    <property type="entry name" value="CN_hydrolase"/>
    <property type="match status" value="1"/>
</dbReference>
<evidence type="ECO:0000256" key="8">
    <source>
        <dbReference type="ARBA" id="ARBA00023315"/>
    </source>
</evidence>
<dbReference type="RefSeq" id="WP_182164976.1">
    <property type="nucleotide sequence ID" value="NZ_JACEZT010000012.1"/>
</dbReference>
<sequence length="531" mass="57274">MRFRRTDPNAPPKPQRSTRGRMTITAAAGAAAVFAFAPFGWWPLEFVSLAILFYQVLRSSSVKGGALIGWAYGFGWTAAGVWWIYVSLHTYGDMPAPLAAAAVALLAWGMGAYVALAMAGASWLRQRWALPLPASNLLLLPTMWSLCEWVRGWLFTGFPWLSAGYAHNHGPLAGYAPVVGVYGLGWLAAMCAGALLLLMHRSRWRALALVAAVLAGGGALAQLHWTYAEGKPISVRLIQGNVPQDEKFNGAHVLAALKQYRDAIMAAPADLIATPETAVVMLPQQLPPDYLPAISLFLQRTGSSLALGIPMADSQTAYFNSVLGMTPVPNAAYYRYDKHHLVPYGEFIPLGFRWFVDLMNIPLGDQTRGPAIQPAFAVKDQRVLPNICYEDLFGEEIAAQLNHPAGGQKPATVLLNASNLAWFGDTIAIPQHLQISQMRALETGRPMLRATNTGATAVIDGRGDVVARLAANTNGTLAATVQGMAGSTPYILWGNKLVLALWTLALAGAWLWGRHVTNSAKNQSKVSQQAP</sequence>
<comment type="pathway">
    <text evidence="9">Protein modification; lipoprotein biosynthesis (N-acyl transfer).</text>
</comment>
<dbReference type="CDD" id="cd07571">
    <property type="entry name" value="ALP_N-acyl_transferase"/>
    <property type="match status" value="1"/>
</dbReference>
<dbReference type="GO" id="GO:0005886">
    <property type="term" value="C:plasma membrane"/>
    <property type="evidence" value="ECO:0007669"/>
    <property type="project" value="UniProtKB-SubCell"/>
</dbReference>
<organism evidence="11 12">
    <name type="scientific">Rugamonas brunnea</name>
    <dbReference type="NCBI Taxonomy" id="2758569"/>
    <lineage>
        <taxon>Bacteria</taxon>
        <taxon>Pseudomonadati</taxon>
        <taxon>Pseudomonadota</taxon>
        <taxon>Betaproteobacteria</taxon>
        <taxon>Burkholderiales</taxon>
        <taxon>Oxalobacteraceae</taxon>
        <taxon>Telluria group</taxon>
        <taxon>Rugamonas</taxon>
    </lineage>
</organism>
<evidence type="ECO:0000256" key="3">
    <source>
        <dbReference type="ARBA" id="ARBA00022475"/>
    </source>
</evidence>
<dbReference type="GO" id="GO:0016410">
    <property type="term" value="F:N-acyltransferase activity"/>
    <property type="evidence" value="ECO:0007669"/>
    <property type="project" value="UniProtKB-UniRule"/>
</dbReference>
<dbReference type="SUPFAM" id="SSF56317">
    <property type="entry name" value="Carbon-nitrogen hydrolase"/>
    <property type="match status" value="1"/>
</dbReference>
<evidence type="ECO:0000256" key="2">
    <source>
        <dbReference type="ARBA" id="ARBA00010065"/>
    </source>
</evidence>
<feature type="transmembrane region" description="Helical" evidence="9">
    <location>
        <begin position="98"/>
        <end position="124"/>
    </location>
</feature>
<evidence type="ECO:0000256" key="4">
    <source>
        <dbReference type="ARBA" id="ARBA00022679"/>
    </source>
</evidence>
<keyword evidence="5 9" id="KW-0812">Transmembrane</keyword>
<keyword evidence="12" id="KW-1185">Reference proteome</keyword>
<feature type="transmembrane region" description="Helical" evidence="9">
    <location>
        <begin position="24"/>
        <end position="54"/>
    </location>
</feature>
<accession>A0A7W2EUS5</accession>
<dbReference type="EC" id="2.3.1.269" evidence="9"/>
<comment type="similarity">
    <text evidence="2 9">Belongs to the CN hydrolase family. Apolipoprotein N-acyltransferase subfamily.</text>
</comment>
<dbReference type="PROSITE" id="PS50263">
    <property type="entry name" value="CN_HYDROLASE"/>
    <property type="match status" value="1"/>
</dbReference>
<feature type="transmembrane region" description="Helical" evidence="9">
    <location>
        <begin position="206"/>
        <end position="227"/>
    </location>
</feature>
<evidence type="ECO:0000256" key="6">
    <source>
        <dbReference type="ARBA" id="ARBA00022989"/>
    </source>
</evidence>
<feature type="transmembrane region" description="Helical" evidence="9">
    <location>
        <begin position="490"/>
        <end position="512"/>
    </location>
</feature>
<comment type="function">
    <text evidence="9">Catalyzes the phospholipid dependent N-acylation of the N-terminal cysteine of apolipoprotein, the last step in lipoprotein maturation.</text>
</comment>
<dbReference type="Pfam" id="PF20154">
    <property type="entry name" value="LNT_N"/>
    <property type="match status" value="1"/>
</dbReference>
<dbReference type="PANTHER" id="PTHR38686:SF1">
    <property type="entry name" value="APOLIPOPROTEIN N-ACYLTRANSFERASE"/>
    <property type="match status" value="1"/>
</dbReference>
<keyword evidence="8 9" id="KW-0012">Acyltransferase</keyword>
<keyword evidence="3 9" id="KW-1003">Cell membrane</keyword>
<dbReference type="AlphaFoldDB" id="A0A7W2EUS5"/>
<feature type="transmembrane region" description="Helical" evidence="9">
    <location>
        <begin position="175"/>
        <end position="199"/>
    </location>
</feature>
<dbReference type="HAMAP" id="MF_01148">
    <property type="entry name" value="Lnt"/>
    <property type="match status" value="1"/>
</dbReference>
<comment type="caution">
    <text evidence="11">The sequence shown here is derived from an EMBL/GenBank/DDBJ whole genome shotgun (WGS) entry which is preliminary data.</text>
</comment>
<dbReference type="UniPathway" id="UPA00666"/>
<dbReference type="Proteomes" id="UP000534388">
    <property type="component" value="Unassembled WGS sequence"/>
</dbReference>
<gene>
    <name evidence="9 11" type="primary">lnt</name>
    <name evidence="11" type="ORF">H3H37_17925</name>
</gene>
<evidence type="ECO:0000256" key="5">
    <source>
        <dbReference type="ARBA" id="ARBA00022692"/>
    </source>
</evidence>
<keyword evidence="6 9" id="KW-1133">Transmembrane helix</keyword>
<reference evidence="11 12" key="1">
    <citation type="submission" date="2020-07" db="EMBL/GenBank/DDBJ databases">
        <title>Novel species isolated from subtropical streams in China.</title>
        <authorList>
            <person name="Lu H."/>
        </authorList>
    </citation>
    <scope>NUCLEOTIDE SEQUENCE [LARGE SCALE GENOMIC DNA]</scope>
    <source>
        <strain evidence="11 12">LX20W</strain>
    </source>
</reference>
<evidence type="ECO:0000313" key="12">
    <source>
        <dbReference type="Proteomes" id="UP000534388"/>
    </source>
</evidence>
<evidence type="ECO:0000256" key="9">
    <source>
        <dbReference type="HAMAP-Rule" id="MF_01148"/>
    </source>
</evidence>
<feature type="domain" description="CN hydrolase" evidence="10">
    <location>
        <begin position="238"/>
        <end position="483"/>
    </location>
</feature>
<dbReference type="Gene3D" id="3.60.110.10">
    <property type="entry name" value="Carbon-nitrogen hydrolase"/>
    <property type="match status" value="1"/>
</dbReference>
<comment type="catalytic activity">
    <reaction evidence="9">
        <text>N-terminal S-1,2-diacyl-sn-glyceryl-L-cysteinyl-[lipoprotein] + a glycerophospholipid = N-acyl-S-1,2-diacyl-sn-glyceryl-L-cysteinyl-[lipoprotein] + a 2-acyl-sn-glycero-3-phospholipid + H(+)</text>
        <dbReference type="Rhea" id="RHEA:48228"/>
        <dbReference type="Rhea" id="RHEA-COMP:14681"/>
        <dbReference type="Rhea" id="RHEA-COMP:14684"/>
        <dbReference type="ChEBI" id="CHEBI:15378"/>
        <dbReference type="ChEBI" id="CHEBI:136912"/>
        <dbReference type="ChEBI" id="CHEBI:140656"/>
        <dbReference type="ChEBI" id="CHEBI:140657"/>
        <dbReference type="ChEBI" id="CHEBI:140660"/>
        <dbReference type="EC" id="2.3.1.269"/>
    </reaction>
</comment>
<dbReference type="NCBIfam" id="TIGR00546">
    <property type="entry name" value="lnt"/>
    <property type="match status" value="1"/>
</dbReference>
<protein>
    <recommendedName>
        <fullName evidence="9">Apolipoprotein N-acyltransferase</fullName>
        <shortName evidence="9">ALP N-acyltransferase</shortName>
        <ecNumber evidence="9">2.3.1.269</ecNumber>
    </recommendedName>
</protein>
<dbReference type="InterPro" id="IPR036526">
    <property type="entry name" value="C-N_Hydrolase_sf"/>
</dbReference>
<dbReference type="EMBL" id="JACEZT010000012">
    <property type="protein sequence ID" value="MBA5638941.1"/>
    <property type="molecule type" value="Genomic_DNA"/>
</dbReference>
<dbReference type="InterPro" id="IPR003010">
    <property type="entry name" value="C-N_Hydrolase"/>
</dbReference>